<dbReference type="PANTHER" id="PTHR31897">
    <property type="entry name" value="PROTEIN CBG17011-RELATED"/>
    <property type="match status" value="1"/>
</dbReference>
<gene>
    <name evidence="3" type="ORF">CBOVIS_LOCUS6871</name>
</gene>
<dbReference type="AlphaFoldDB" id="A0A8S1EWY3"/>
<protein>
    <recommendedName>
        <fullName evidence="2">T20D4.11-like domain-containing protein</fullName>
    </recommendedName>
</protein>
<reference evidence="3 4" key="1">
    <citation type="submission" date="2020-04" db="EMBL/GenBank/DDBJ databases">
        <authorList>
            <person name="Laetsch R D."/>
            <person name="Stevens L."/>
            <person name="Kumar S."/>
            <person name="Blaxter L. M."/>
        </authorList>
    </citation>
    <scope>NUCLEOTIDE SEQUENCE [LARGE SCALE GENOMIC DNA]</scope>
</reference>
<accession>A0A8S1EWY3</accession>
<evidence type="ECO:0000313" key="3">
    <source>
        <dbReference type="EMBL" id="CAB3404555.1"/>
    </source>
</evidence>
<evidence type="ECO:0000259" key="2">
    <source>
        <dbReference type="Pfam" id="PF01579"/>
    </source>
</evidence>
<keyword evidence="1" id="KW-0732">Signal</keyword>
<keyword evidence="4" id="KW-1185">Reference proteome</keyword>
<evidence type="ECO:0000313" key="4">
    <source>
        <dbReference type="Proteomes" id="UP000494206"/>
    </source>
</evidence>
<dbReference type="PANTHER" id="PTHR31897:SF9">
    <property type="entry name" value="DUF19 DOMAIN-CONTAINING PROTEIN"/>
    <property type="match status" value="1"/>
</dbReference>
<dbReference type="EMBL" id="CADEPM010000004">
    <property type="protein sequence ID" value="CAB3404555.1"/>
    <property type="molecule type" value="Genomic_DNA"/>
</dbReference>
<comment type="caution">
    <text evidence="3">The sequence shown here is derived from an EMBL/GenBank/DDBJ whole genome shotgun (WGS) entry which is preliminary data.</text>
</comment>
<dbReference type="Proteomes" id="UP000494206">
    <property type="component" value="Unassembled WGS sequence"/>
</dbReference>
<name>A0A8S1EWY3_9PELO</name>
<dbReference type="InterPro" id="IPR002542">
    <property type="entry name" value="T20D4.11-like_dom"/>
</dbReference>
<dbReference type="Pfam" id="PF01579">
    <property type="entry name" value="DUF19"/>
    <property type="match status" value="1"/>
</dbReference>
<feature type="signal peptide" evidence="1">
    <location>
        <begin position="1"/>
        <end position="18"/>
    </location>
</feature>
<evidence type="ECO:0000256" key="1">
    <source>
        <dbReference type="SAM" id="SignalP"/>
    </source>
</evidence>
<sequence>MLKFLLLFLAISILAVNAGGVDISKCSTADLMLTSICKPKMEKLTAEIKKHPSGSGLPDPETLQRMKEYCDETNACVSKAECPAIRQKLGAFSKTCERIASLGSPVAQCSAKLKKDPSVPDCVKWYFMDKGQITTSQKCEQFKKQRSCILAEMKKRCSGDIEGDFNKSGGLISQNSGCA</sequence>
<feature type="chain" id="PRO_5035787152" description="T20D4.11-like domain-containing protein" evidence="1">
    <location>
        <begin position="19"/>
        <end position="179"/>
    </location>
</feature>
<proteinExistence type="predicted"/>
<dbReference type="OrthoDB" id="5812750at2759"/>
<feature type="domain" description="T20D4.11-like" evidence="2">
    <location>
        <begin position="26"/>
        <end position="167"/>
    </location>
</feature>
<organism evidence="3 4">
    <name type="scientific">Caenorhabditis bovis</name>
    <dbReference type="NCBI Taxonomy" id="2654633"/>
    <lineage>
        <taxon>Eukaryota</taxon>
        <taxon>Metazoa</taxon>
        <taxon>Ecdysozoa</taxon>
        <taxon>Nematoda</taxon>
        <taxon>Chromadorea</taxon>
        <taxon>Rhabditida</taxon>
        <taxon>Rhabditina</taxon>
        <taxon>Rhabditomorpha</taxon>
        <taxon>Rhabditoidea</taxon>
        <taxon>Rhabditidae</taxon>
        <taxon>Peloderinae</taxon>
        <taxon>Caenorhabditis</taxon>
    </lineage>
</organism>